<feature type="signal peptide" evidence="1">
    <location>
        <begin position="1"/>
        <end position="18"/>
    </location>
</feature>
<evidence type="ECO:0000259" key="2">
    <source>
        <dbReference type="Pfam" id="PF10646"/>
    </source>
</evidence>
<dbReference type="EMBL" id="CP001390">
    <property type="protein sequence ID" value="ACM20918.1"/>
    <property type="molecule type" value="Genomic_DNA"/>
</dbReference>
<accession>B9M0R5</accession>
<keyword evidence="1" id="KW-0732">Signal</keyword>
<keyword evidence="3" id="KW-0449">Lipoprotein</keyword>
<evidence type="ECO:0000256" key="1">
    <source>
        <dbReference type="SAM" id="SignalP"/>
    </source>
</evidence>
<sequence>MKITHAIVILILALSANAGCKQQENSSEPGKVTTTSAYEKAFGPAPPVDKGTAFAFVIYFPLAKEPSKVVPFPFFTFDEASMKKIAIERLLSGMDTGSYQGEFMTSPPGTRIVSITDDKGAVTVTLSKVPESLPLAIALTLQQFKGVSTVHILEDGSQNPLKVVADETAIRPPGPPRLLSVVALRDKGAKEIEEVDAYFDRPVEVEELKLMSGDGEQLPGDLYHSVFDMAGVLKPKDRAQLKEQMPVHVRWKVVDKLGRQAQGDKVWQLEVKEH</sequence>
<dbReference type="Proteomes" id="UP000007721">
    <property type="component" value="Chromosome"/>
</dbReference>
<gene>
    <name evidence="3" type="ordered locus">Geob_2567</name>
</gene>
<dbReference type="KEGG" id="geo:Geob_2567"/>
<dbReference type="HOGENOM" id="CLU_965622_0_0_7"/>
<reference evidence="3 4" key="1">
    <citation type="submission" date="2009-01" db="EMBL/GenBank/DDBJ databases">
        <title>Complete sequence of Geobacter sp. FRC-32.</title>
        <authorList>
            <consortium name="US DOE Joint Genome Institute"/>
            <person name="Lucas S."/>
            <person name="Copeland A."/>
            <person name="Lapidus A."/>
            <person name="Glavina del Rio T."/>
            <person name="Dalin E."/>
            <person name="Tice H."/>
            <person name="Bruce D."/>
            <person name="Goodwin L."/>
            <person name="Pitluck S."/>
            <person name="Saunders E."/>
            <person name="Brettin T."/>
            <person name="Detter J.C."/>
            <person name="Han C."/>
            <person name="Larimer F."/>
            <person name="Land M."/>
            <person name="Hauser L."/>
            <person name="Kyrpides N."/>
            <person name="Ovchinnikova G."/>
            <person name="Kostka J."/>
            <person name="Richardson P."/>
        </authorList>
    </citation>
    <scope>NUCLEOTIDE SEQUENCE [LARGE SCALE GENOMIC DNA]</scope>
    <source>
        <strain evidence="4">DSM 22248 / JCM 15807 / FRC-32</strain>
    </source>
</reference>
<proteinExistence type="predicted"/>
<feature type="domain" description="GerMN" evidence="2">
    <location>
        <begin position="58"/>
        <end position="158"/>
    </location>
</feature>
<protein>
    <submittedName>
        <fullName evidence="3">Germane superfamily lipoprotein, putative</fullName>
    </submittedName>
</protein>
<evidence type="ECO:0000313" key="3">
    <source>
        <dbReference type="EMBL" id="ACM20918.1"/>
    </source>
</evidence>
<feature type="chain" id="PRO_5002886524" evidence="1">
    <location>
        <begin position="19"/>
        <end position="274"/>
    </location>
</feature>
<dbReference type="STRING" id="316067.Geob_2567"/>
<dbReference type="RefSeq" id="WP_012647647.1">
    <property type="nucleotide sequence ID" value="NC_011979.1"/>
</dbReference>
<dbReference type="eggNOG" id="COG5401">
    <property type="taxonomic scope" value="Bacteria"/>
</dbReference>
<name>B9M0R5_GEODF</name>
<dbReference type="OrthoDB" id="5393976at2"/>
<evidence type="ECO:0000313" key="4">
    <source>
        <dbReference type="Proteomes" id="UP000007721"/>
    </source>
</evidence>
<dbReference type="AlphaFoldDB" id="B9M0R5"/>
<keyword evidence="4" id="KW-1185">Reference proteome</keyword>
<organism evidence="3 4">
    <name type="scientific">Geotalea daltonii (strain DSM 22248 / JCM 15807 / FRC-32)</name>
    <name type="common">Geobacter daltonii</name>
    <dbReference type="NCBI Taxonomy" id="316067"/>
    <lineage>
        <taxon>Bacteria</taxon>
        <taxon>Pseudomonadati</taxon>
        <taxon>Thermodesulfobacteriota</taxon>
        <taxon>Desulfuromonadia</taxon>
        <taxon>Geobacterales</taxon>
        <taxon>Geobacteraceae</taxon>
        <taxon>Geotalea</taxon>
    </lineage>
</organism>
<dbReference type="InterPro" id="IPR019606">
    <property type="entry name" value="GerMN"/>
</dbReference>
<dbReference type="Pfam" id="PF10646">
    <property type="entry name" value="Germane"/>
    <property type="match status" value="1"/>
</dbReference>